<dbReference type="EMBL" id="BMWP01000021">
    <property type="protein sequence ID" value="GGW42030.1"/>
    <property type="molecule type" value="Genomic_DNA"/>
</dbReference>
<comment type="caution">
    <text evidence="1">The sequence shown here is derived from an EMBL/GenBank/DDBJ whole genome shotgun (WGS) entry which is preliminary data.</text>
</comment>
<dbReference type="AlphaFoldDB" id="A0A918MMW8"/>
<dbReference type="InterPro" id="IPR013785">
    <property type="entry name" value="Aldolase_TIM"/>
</dbReference>
<dbReference type="SUPFAM" id="SSF51569">
    <property type="entry name" value="Aldolase"/>
    <property type="match status" value="1"/>
</dbReference>
<name>A0A918MMW8_9FLAO</name>
<evidence type="ECO:0000313" key="2">
    <source>
        <dbReference type="Proteomes" id="UP000634668"/>
    </source>
</evidence>
<organism evidence="1 2">
    <name type="scientific">Arenibacter certesii</name>
    <dbReference type="NCBI Taxonomy" id="228955"/>
    <lineage>
        <taxon>Bacteria</taxon>
        <taxon>Pseudomonadati</taxon>
        <taxon>Bacteroidota</taxon>
        <taxon>Flavobacteriia</taxon>
        <taxon>Flavobacteriales</taxon>
        <taxon>Flavobacteriaceae</taxon>
        <taxon>Arenibacter</taxon>
    </lineage>
</organism>
<dbReference type="Proteomes" id="UP000634668">
    <property type="component" value="Unassembled WGS sequence"/>
</dbReference>
<sequence length="73" mass="8247">MAVFSRIEVINVMNETGLVPLFFSLDLELSKHIIKACYDGGARLLEFTARGDFAHEIFGELNKYAISEYFSPT</sequence>
<gene>
    <name evidence="1" type="ORF">GCM10007383_28360</name>
</gene>
<dbReference type="Gene3D" id="3.20.20.70">
    <property type="entry name" value="Aldolase class I"/>
    <property type="match status" value="1"/>
</dbReference>
<accession>A0A918MMW8</accession>
<reference evidence="1" key="1">
    <citation type="journal article" date="2014" name="Int. J. Syst. Evol. Microbiol.">
        <title>Complete genome sequence of Corynebacterium casei LMG S-19264T (=DSM 44701T), isolated from a smear-ripened cheese.</title>
        <authorList>
            <consortium name="US DOE Joint Genome Institute (JGI-PGF)"/>
            <person name="Walter F."/>
            <person name="Albersmeier A."/>
            <person name="Kalinowski J."/>
            <person name="Ruckert C."/>
        </authorList>
    </citation>
    <scope>NUCLEOTIDE SEQUENCE</scope>
    <source>
        <strain evidence="1">KCTC 12113</strain>
    </source>
</reference>
<evidence type="ECO:0008006" key="3">
    <source>
        <dbReference type="Google" id="ProtNLM"/>
    </source>
</evidence>
<evidence type="ECO:0000313" key="1">
    <source>
        <dbReference type="EMBL" id="GGW42030.1"/>
    </source>
</evidence>
<proteinExistence type="predicted"/>
<keyword evidence="2" id="KW-1185">Reference proteome</keyword>
<reference evidence="1" key="2">
    <citation type="submission" date="2020-09" db="EMBL/GenBank/DDBJ databases">
        <authorList>
            <person name="Sun Q."/>
            <person name="Kim S."/>
        </authorList>
    </citation>
    <scope>NUCLEOTIDE SEQUENCE</scope>
    <source>
        <strain evidence="1">KCTC 12113</strain>
    </source>
</reference>
<protein>
    <recommendedName>
        <fullName evidence="3">Bifunctional 4-hydroxy-2-oxoglutarate aldolase/2-dehydro-3-deoxy-phosphogluconate aldolase</fullName>
    </recommendedName>
</protein>